<name>A0A9J6GVA4_HAELO</name>
<feature type="compositionally biased region" description="Polar residues" evidence="1">
    <location>
        <begin position="26"/>
        <end position="51"/>
    </location>
</feature>
<keyword evidence="3" id="KW-1185">Reference proteome</keyword>
<protein>
    <submittedName>
        <fullName evidence="2">Uncharacterized protein</fullName>
    </submittedName>
</protein>
<reference evidence="2 3" key="1">
    <citation type="journal article" date="2020" name="Cell">
        <title>Large-Scale Comparative Analyses of Tick Genomes Elucidate Their Genetic Diversity and Vector Capacities.</title>
        <authorList>
            <consortium name="Tick Genome and Microbiome Consortium (TIGMIC)"/>
            <person name="Jia N."/>
            <person name="Wang J."/>
            <person name="Shi W."/>
            <person name="Du L."/>
            <person name="Sun Y."/>
            <person name="Zhan W."/>
            <person name="Jiang J.F."/>
            <person name="Wang Q."/>
            <person name="Zhang B."/>
            <person name="Ji P."/>
            <person name="Bell-Sakyi L."/>
            <person name="Cui X.M."/>
            <person name="Yuan T.T."/>
            <person name="Jiang B.G."/>
            <person name="Yang W.F."/>
            <person name="Lam T.T."/>
            <person name="Chang Q.C."/>
            <person name="Ding S.J."/>
            <person name="Wang X.J."/>
            <person name="Zhu J.G."/>
            <person name="Ruan X.D."/>
            <person name="Zhao L."/>
            <person name="Wei J.T."/>
            <person name="Ye R.Z."/>
            <person name="Que T.C."/>
            <person name="Du C.H."/>
            <person name="Zhou Y.H."/>
            <person name="Cheng J.X."/>
            <person name="Dai P.F."/>
            <person name="Guo W.B."/>
            <person name="Han X.H."/>
            <person name="Huang E.J."/>
            <person name="Li L.F."/>
            <person name="Wei W."/>
            <person name="Gao Y.C."/>
            <person name="Liu J.Z."/>
            <person name="Shao H.Z."/>
            <person name="Wang X."/>
            <person name="Wang C.C."/>
            <person name="Yang T.C."/>
            <person name="Huo Q.B."/>
            <person name="Li W."/>
            <person name="Chen H.Y."/>
            <person name="Chen S.E."/>
            <person name="Zhou L.G."/>
            <person name="Ni X.B."/>
            <person name="Tian J.H."/>
            <person name="Sheng Y."/>
            <person name="Liu T."/>
            <person name="Pan Y.S."/>
            <person name="Xia L.Y."/>
            <person name="Li J."/>
            <person name="Zhao F."/>
            <person name="Cao W.C."/>
        </authorList>
    </citation>
    <scope>NUCLEOTIDE SEQUENCE [LARGE SCALE GENOMIC DNA]</scope>
    <source>
        <strain evidence="2">HaeL-2018</strain>
    </source>
</reference>
<feature type="compositionally biased region" description="Basic residues" evidence="1">
    <location>
        <begin position="15"/>
        <end position="25"/>
    </location>
</feature>
<evidence type="ECO:0000256" key="1">
    <source>
        <dbReference type="SAM" id="MobiDB-lite"/>
    </source>
</evidence>
<dbReference type="EMBL" id="JABSTR010000009">
    <property type="protein sequence ID" value="KAH9379147.1"/>
    <property type="molecule type" value="Genomic_DNA"/>
</dbReference>
<dbReference type="Proteomes" id="UP000821853">
    <property type="component" value="Unassembled WGS sequence"/>
</dbReference>
<dbReference type="AlphaFoldDB" id="A0A9J6GVA4"/>
<feature type="region of interest" description="Disordered" evidence="1">
    <location>
        <begin position="1"/>
        <end position="51"/>
    </location>
</feature>
<organism evidence="2 3">
    <name type="scientific">Haemaphysalis longicornis</name>
    <name type="common">Bush tick</name>
    <dbReference type="NCBI Taxonomy" id="44386"/>
    <lineage>
        <taxon>Eukaryota</taxon>
        <taxon>Metazoa</taxon>
        <taxon>Ecdysozoa</taxon>
        <taxon>Arthropoda</taxon>
        <taxon>Chelicerata</taxon>
        <taxon>Arachnida</taxon>
        <taxon>Acari</taxon>
        <taxon>Parasitiformes</taxon>
        <taxon>Ixodida</taxon>
        <taxon>Ixodoidea</taxon>
        <taxon>Ixodidae</taxon>
        <taxon>Haemaphysalinae</taxon>
        <taxon>Haemaphysalis</taxon>
    </lineage>
</organism>
<dbReference type="VEuPathDB" id="VectorBase:HLOH_047426"/>
<comment type="caution">
    <text evidence="2">The sequence shown here is derived from an EMBL/GenBank/DDBJ whole genome shotgun (WGS) entry which is preliminary data.</text>
</comment>
<accession>A0A9J6GVA4</accession>
<evidence type="ECO:0000313" key="3">
    <source>
        <dbReference type="Proteomes" id="UP000821853"/>
    </source>
</evidence>
<gene>
    <name evidence="2" type="ORF">HPB48_015917</name>
</gene>
<proteinExistence type="predicted"/>
<sequence>MSRHGPPRSKGTAKSIHRADRHSRRQSGPTSYTLHHSAPNRTNSRTHTNGSRPRRACFMYILRLVSRFRAHFRAVEMKTERKRRLAAMALALYLDEEDYPAPKWSCWVKECMYRKELRLQNQLFEELVVSDQAKYRRLLRASRY</sequence>
<evidence type="ECO:0000313" key="2">
    <source>
        <dbReference type="EMBL" id="KAH9379147.1"/>
    </source>
</evidence>